<feature type="binding site" evidence="6">
    <location>
        <begin position="99"/>
        <end position="106"/>
    </location>
    <ligand>
        <name>ATP</name>
        <dbReference type="ChEBI" id="CHEBI:30616"/>
    </ligand>
</feature>
<dbReference type="SUPFAM" id="SSF52540">
    <property type="entry name" value="P-loop containing nucleoside triphosphate hydrolases"/>
    <property type="match status" value="1"/>
</dbReference>
<evidence type="ECO:0000256" key="4">
    <source>
        <dbReference type="ARBA" id="ARBA00023004"/>
    </source>
</evidence>
<keyword evidence="4 6" id="KW-0408">Iron</keyword>
<dbReference type="InterPro" id="IPR033756">
    <property type="entry name" value="YlxH/NBP35"/>
</dbReference>
<keyword evidence="8" id="KW-1185">Reference proteome</keyword>
<name>A0ABT2PUZ5_9MOLU</name>
<evidence type="ECO:0000313" key="8">
    <source>
        <dbReference type="Proteomes" id="UP001209076"/>
    </source>
</evidence>
<reference evidence="8" key="1">
    <citation type="submission" date="2023-07" db="EMBL/GenBank/DDBJ databases">
        <title>Novel Mycoplasma species identified in domestic and wild animals.</title>
        <authorList>
            <person name="Volokhov D.V."/>
            <person name="Furtak V.A."/>
            <person name="Zagorodnyaya T.A."/>
        </authorList>
    </citation>
    <scope>NUCLEOTIDE SEQUENCE [LARGE SCALE GENOMIC DNA]</scope>
    <source>
        <strain evidence="8">92-19</strain>
    </source>
</reference>
<keyword evidence="3 6" id="KW-0067">ATP-binding</keyword>
<keyword evidence="5 6" id="KW-0411">Iron-sulfur</keyword>
<sequence length="332" mass="35893">MATYEELKKRIEELVDPGYEKPLKEVNGIKKLTVGPTGVVDVELYFSKPGTPEETKFKINLIKLVKVELGFPGIKVTFEQNEVVNEGEKKIIYLGIASGKGGVGKSTVTANLAAALTRLGKTVGIIDADIYGASIPQILKIDIKPLSGTDDDMMIPLQNEGIEVISTEFFMPADKPIMWRGPMLGKMLSHYFGGVAWRDNTDFVLIDLPPGTGDVALDIQKFAQHTKMLIVTTPHVNAAHVAVKAGLGAQQIGHSVIGVVENMSYFLNPANKKREFIFGQGGGEKVAKQLGVDLLTQVPIGQPVDGYIFTSAEPAGQAYDLLASKVIDLLTE</sequence>
<keyword evidence="1 6" id="KW-0479">Metal-binding</keyword>
<evidence type="ECO:0000256" key="6">
    <source>
        <dbReference type="HAMAP-Rule" id="MF_02040"/>
    </source>
</evidence>
<dbReference type="GO" id="GO:0005524">
    <property type="term" value="F:ATP binding"/>
    <property type="evidence" value="ECO:0007669"/>
    <property type="project" value="UniProtKB-KW"/>
</dbReference>
<accession>A0ABT2PUZ5</accession>
<dbReference type="CDD" id="cd02037">
    <property type="entry name" value="Mrp_NBP35"/>
    <property type="match status" value="1"/>
</dbReference>
<gene>
    <name evidence="7" type="ORF">N7603_03715</name>
</gene>
<evidence type="ECO:0000256" key="3">
    <source>
        <dbReference type="ARBA" id="ARBA00022840"/>
    </source>
</evidence>
<evidence type="ECO:0000313" key="7">
    <source>
        <dbReference type="EMBL" id="MCU0104757.1"/>
    </source>
</evidence>
<evidence type="ECO:0000256" key="1">
    <source>
        <dbReference type="ARBA" id="ARBA00022723"/>
    </source>
</evidence>
<dbReference type="InterPro" id="IPR027417">
    <property type="entry name" value="P-loop_NTPase"/>
</dbReference>
<evidence type="ECO:0000256" key="5">
    <source>
        <dbReference type="ARBA" id="ARBA00023014"/>
    </source>
</evidence>
<comment type="function">
    <text evidence="6">Binds and transfers iron-sulfur (Fe-S) clusters to target apoproteins. Can hydrolyze ATP.</text>
</comment>
<proteinExistence type="inferred from homology"/>
<comment type="subunit">
    <text evidence="6">Homodimer.</text>
</comment>
<keyword evidence="2 6" id="KW-0547">Nucleotide-binding</keyword>
<dbReference type="InterPro" id="IPR019591">
    <property type="entry name" value="Mrp/NBP35_ATP-bd"/>
</dbReference>
<comment type="caution">
    <text evidence="7">The sequence shown here is derived from an EMBL/GenBank/DDBJ whole genome shotgun (WGS) entry which is preliminary data.</text>
</comment>
<evidence type="ECO:0000256" key="2">
    <source>
        <dbReference type="ARBA" id="ARBA00022741"/>
    </source>
</evidence>
<dbReference type="RefSeq" id="WP_262096007.1">
    <property type="nucleotide sequence ID" value="NZ_JAOEGN010000005.1"/>
</dbReference>
<dbReference type="InterPro" id="IPR044304">
    <property type="entry name" value="NUBPL-like"/>
</dbReference>
<organism evidence="7 8">
    <name type="scientific">Paracholeplasma vituli</name>
    <dbReference type="NCBI Taxonomy" id="69473"/>
    <lineage>
        <taxon>Bacteria</taxon>
        <taxon>Bacillati</taxon>
        <taxon>Mycoplasmatota</taxon>
        <taxon>Mollicutes</taxon>
        <taxon>Acholeplasmatales</taxon>
        <taxon>Acholeplasmataceae</taxon>
        <taxon>Paracholeplasma</taxon>
    </lineage>
</organism>
<dbReference type="PANTHER" id="PTHR42961:SF2">
    <property type="entry name" value="IRON-SULFUR PROTEIN NUBPL"/>
    <property type="match status" value="1"/>
</dbReference>
<comment type="similarity">
    <text evidence="6">Belongs to the Mrp/NBP35 ATP-binding proteins family.</text>
</comment>
<dbReference type="EMBL" id="JAOEGN010000005">
    <property type="protein sequence ID" value="MCU0104757.1"/>
    <property type="molecule type" value="Genomic_DNA"/>
</dbReference>
<dbReference type="PANTHER" id="PTHR42961">
    <property type="entry name" value="IRON-SULFUR PROTEIN NUBPL"/>
    <property type="match status" value="1"/>
</dbReference>
<dbReference type="Proteomes" id="UP001209076">
    <property type="component" value="Unassembled WGS sequence"/>
</dbReference>
<keyword evidence="6" id="KW-0378">Hydrolase</keyword>
<dbReference type="HAMAP" id="MF_02040">
    <property type="entry name" value="Mrp_NBP35"/>
    <property type="match status" value="1"/>
</dbReference>
<protein>
    <recommendedName>
        <fullName evidence="6">Iron-sulfur cluster carrier protein</fullName>
    </recommendedName>
</protein>
<dbReference type="Gene3D" id="3.40.50.300">
    <property type="entry name" value="P-loop containing nucleotide triphosphate hydrolases"/>
    <property type="match status" value="1"/>
</dbReference>
<dbReference type="Pfam" id="PF10609">
    <property type="entry name" value="ParA"/>
    <property type="match status" value="1"/>
</dbReference>